<dbReference type="RefSeq" id="WP_006738938.1">
    <property type="nucleotide sequence ID" value="NZ_AEUZ02000001.1"/>
</dbReference>
<dbReference type="STRING" id="764291.STRUR_2148"/>
<dbReference type="EMBL" id="AEUZ02000001">
    <property type="protein sequence ID" value="EHJ56171.1"/>
    <property type="molecule type" value="Genomic_DNA"/>
</dbReference>
<evidence type="ECO:0000313" key="4">
    <source>
        <dbReference type="Proteomes" id="UP000005388"/>
    </source>
</evidence>
<dbReference type="SUPFAM" id="SSF52540">
    <property type="entry name" value="P-loop containing nucleoside triphosphate hydrolases"/>
    <property type="match status" value="1"/>
</dbReference>
<name>G5KET9_9STRE</name>
<dbReference type="Pfam" id="PF00437">
    <property type="entry name" value="T2SSE"/>
    <property type="match status" value="1"/>
</dbReference>
<comment type="similarity">
    <text evidence="1">Belongs to the GSP E family.</text>
</comment>
<keyword evidence="4" id="KW-1185">Reference proteome</keyword>
<evidence type="ECO:0000259" key="2">
    <source>
        <dbReference type="Pfam" id="PF00437"/>
    </source>
</evidence>
<proteinExistence type="inferred from homology"/>
<dbReference type="eggNOG" id="COG2804">
    <property type="taxonomic scope" value="Bacteria"/>
</dbReference>
<organism evidence="3 4">
    <name type="scientific">Streptococcus urinalis 2285-97</name>
    <dbReference type="NCBI Taxonomy" id="764291"/>
    <lineage>
        <taxon>Bacteria</taxon>
        <taxon>Bacillati</taxon>
        <taxon>Bacillota</taxon>
        <taxon>Bacilli</taxon>
        <taxon>Lactobacillales</taxon>
        <taxon>Streptococcaceae</taxon>
        <taxon>Streptococcus</taxon>
    </lineage>
</organism>
<feature type="domain" description="Bacterial type II secretion system protein E" evidence="2">
    <location>
        <begin position="2"/>
        <end position="110"/>
    </location>
</feature>
<sequence length="124" mass="14470">MVQNLAKEIIFEAIRLDAQDIYMIPKDNNYNLLMRINDERRLVSVHQCDSMASIISHFKFVSGMNIGEKRRIQIGSCDYFYGEEKVSLRLSSVGDYQNRESLVIRLLHKKIKIYIIGLIIEIDC</sequence>
<dbReference type="AlphaFoldDB" id="G5KET9"/>
<evidence type="ECO:0000256" key="1">
    <source>
        <dbReference type="ARBA" id="ARBA00006611"/>
    </source>
</evidence>
<protein>
    <submittedName>
        <fullName evidence="3">Type II/IV secretion system domain protein</fullName>
    </submittedName>
</protein>
<dbReference type="InterPro" id="IPR001482">
    <property type="entry name" value="T2SS/T4SS_dom"/>
</dbReference>
<comment type="caution">
    <text evidence="3">The sequence shown here is derived from an EMBL/GenBank/DDBJ whole genome shotgun (WGS) entry which is preliminary data.</text>
</comment>
<dbReference type="Proteomes" id="UP000005388">
    <property type="component" value="Unassembled WGS sequence"/>
</dbReference>
<accession>G5KET9</accession>
<evidence type="ECO:0000313" key="3">
    <source>
        <dbReference type="EMBL" id="EHJ56171.1"/>
    </source>
</evidence>
<gene>
    <name evidence="3" type="ORF">STRUR_2148</name>
</gene>
<dbReference type="InterPro" id="IPR027417">
    <property type="entry name" value="P-loop_NTPase"/>
</dbReference>
<dbReference type="Gene3D" id="3.30.450.90">
    <property type="match status" value="1"/>
</dbReference>
<reference evidence="3 4" key="1">
    <citation type="journal article" date="2014" name="Int. J. Syst. Evol. Microbiol.">
        <title>Phylogenomics and the dynamic genome evolution of the genus Streptococcus.</title>
        <authorList>
            <consortium name="The Broad Institute Genome Sequencing Platform"/>
            <person name="Richards V.P."/>
            <person name="Palmer S.R."/>
            <person name="Pavinski Bitar P.D."/>
            <person name="Qin X."/>
            <person name="Weinstock G.M."/>
            <person name="Highlander S.K."/>
            <person name="Town C.D."/>
            <person name="Burne R.A."/>
            <person name="Stanhope M.J."/>
        </authorList>
    </citation>
    <scope>NUCLEOTIDE SEQUENCE [LARGE SCALE GENOMIC DNA]</scope>
    <source>
        <strain evidence="3 4">2285-97</strain>
    </source>
</reference>